<organism evidence="1">
    <name type="scientific">Anguilla anguilla</name>
    <name type="common">European freshwater eel</name>
    <name type="synonym">Muraena anguilla</name>
    <dbReference type="NCBI Taxonomy" id="7936"/>
    <lineage>
        <taxon>Eukaryota</taxon>
        <taxon>Metazoa</taxon>
        <taxon>Chordata</taxon>
        <taxon>Craniata</taxon>
        <taxon>Vertebrata</taxon>
        <taxon>Euteleostomi</taxon>
        <taxon>Actinopterygii</taxon>
        <taxon>Neopterygii</taxon>
        <taxon>Teleostei</taxon>
        <taxon>Anguilliformes</taxon>
        <taxon>Anguillidae</taxon>
        <taxon>Anguilla</taxon>
    </lineage>
</organism>
<name>A0A0E9V9E0_ANGAN</name>
<accession>A0A0E9V9E0</accession>
<dbReference type="AlphaFoldDB" id="A0A0E9V9E0"/>
<reference evidence="1" key="2">
    <citation type="journal article" date="2015" name="Fish Shellfish Immunol.">
        <title>Early steps in the European eel (Anguilla anguilla)-Vibrio vulnificus interaction in the gills: Role of the RtxA13 toxin.</title>
        <authorList>
            <person name="Callol A."/>
            <person name="Pajuelo D."/>
            <person name="Ebbesson L."/>
            <person name="Teles M."/>
            <person name="MacKenzie S."/>
            <person name="Amaro C."/>
        </authorList>
    </citation>
    <scope>NUCLEOTIDE SEQUENCE</scope>
</reference>
<protein>
    <submittedName>
        <fullName evidence="1">Uncharacterized protein</fullName>
    </submittedName>
</protein>
<evidence type="ECO:0000313" key="1">
    <source>
        <dbReference type="EMBL" id="JAH73813.1"/>
    </source>
</evidence>
<reference evidence="1" key="1">
    <citation type="submission" date="2014-11" db="EMBL/GenBank/DDBJ databases">
        <authorList>
            <person name="Amaro Gonzalez C."/>
        </authorList>
    </citation>
    <scope>NUCLEOTIDE SEQUENCE</scope>
</reference>
<dbReference type="EMBL" id="GBXM01034764">
    <property type="protein sequence ID" value="JAH73813.1"/>
    <property type="molecule type" value="Transcribed_RNA"/>
</dbReference>
<proteinExistence type="predicted"/>
<sequence>MSLFYRLIGWHCRLDYNRLVLQIRL</sequence>